<keyword evidence="2" id="KW-0472">Membrane</keyword>
<keyword evidence="2" id="KW-1133">Transmembrane helix</keyword>
<feature type="region of interest" description="Disordered" evidence="1">
    <location>
        <begin position="315"/>
        <end position="362"/>
    </location>
</feature>
<feature type="transmembrane region" description="Helical" evidence="2">
    <location>
        <begin position="49"/>
        <end position="74"/>
    </location>
</feature>
<evidence type="ECO:0000313" key="3">
    <source>
        <dbReference type="EMBL" id="KAK8762243.1"/>
    </source>
</evidence>
<feature type="transmembrane region" description="Helical" evidence="2">
    <location>
        <begin position="21"/>
        <end position="43"/>
    </location>
</feature>
<dbReference type="AlphaFoldDB" id="A0AAQ4DIF3"/>
<sequence>MALLRSCCCWLSLRKGSFASGVYTLIFYTMLVATGVCHVNSALHSPVGFTLILLLLSFSGLCVIFSVVLILGLFFNNRLLLIPWLAMVSMTTLLDIALSFYFITDLKVDGFVIAMYVVDYTLCSVNIYCIMCVLSQYHEYAVGRRGMGQTSRAPLPVVSAYNSNRNNSSSRRGGGDRSTLSRIASWPSRRIFRKPALPQASRVPSCSIAVAAEAASSADAAASTTPSAAPGKAANGLTHIARENLLMPEAPHMFGYSPDDVSSGLHLSTAETSLQPSGEETELPGNMSELVLDASSGAAKLEELDSKLRIQCEAMKTTTERAQDHSSATPDTASPSLDSRPLLHVTGGTDVHYEQSKTKDDV</sequence>
<dbReference type="Proteomes" id="UP001321473">
    <property type="component" value="Unassembled WGS sequence"/>
</dbReference>
<proteinExistence type="predicted"/>
<accession>A0AAQ4DIF3</accession>
<feature type="compositionally biased region" description="Low complexity" evidence="1">
    <location>
        <begin position="162"/>
        <end position="171"/>
    </location>
</feature>
<feature type="transmembrane region" description="Helical" evidence="2">
    <location>
        <begin position="110"/>
        <end position="134"/>
    </location>
</feature>
<protein>
    <submittedName>
        <fullName evidence="3">Uncharacterized protein</fullName>
    </submittedName>
</protein>
<feature type="compositionally biased region" description="Polar residues" evidence="1">
    <location>
        <begin position="325"/>
        <end position="337"/>
    </location>
</feature>
<gene>
    <name evidence="3" type="ORF">V5799_026491</name>
</gene>
<feature type="region of interest" description="Disordered" evidence="1">
    <location>
        <begin position="159"/>
        <end position="180"/>
    </location>
</feature>
<comment type="caution">
    <text evidence="3">The sequence shown here is derived from an EMBL/GenBank/DDBJ whole genome shotgun (WGS) entry which is preliminary data.</text>
</comment>
<organism evidence="3 4">
    <name type="scientific">Amblyomma americanum</name>
    <name type="common">Lone star tick</name>
    <dbReference type="NCBI Taxonomy" id="6943"/>
    <lineage>
        <taxon>Eukaryota</taxon>
        <taxon>Metazoa</taxon>
        <taxon>Ecdysozoa</taxon>
        <taxon>Arthropoda</taxon>
        <taxon>Chelicerata</taxon>
        <taxon>Arachnida</taxon>
        <taxon>Acari</taxon>
        <taxon>Parasitiformes</taxon>
        <taxon>Ixodida</taxon>
        <taxon>Ixodoidea</taxon>
        <taxon>Ixodidae</taxon>
        <taxon>Amblyomminae</taxon>
        <taxon>Amblyomma</taxon>
    </lineage>
</organism>
<dbReference type="EMBL" id="JARKHS020030316">
    <property type="protein sequence ID" value="KAK8762243.1"/>
    <property type="molecule type" value="Genomic_DNA"/>
</dbReference>
<dbReference type="Pfam" id="PF15860">
    <property type="entry name" value="DUF4728"/>
    <property type="match status" value="1"/>
</dbReference>
<name>A0AAQ4DIF3_AMBAM</name>
<feature type="compositionally biased region" description="Basic and acidic residues" evidence="1">
    <location>
        <begin position="351"/>
        <end position="362"/>
    </location>
</feature>
<dbReference type="PANTHER" id="PTHR36694:SF11">
    <property type="entry name" value="LP21121P-RELATED"/>
    <property type="match status" value="1"/>
</dbReference>
<reference evidence="3 4" key="1">
    <citation type="journal article" date="2023" name="Arcadia Sci">
        <title>De novo assembly of a long-read Amblyomma americanum tick genome.</title>
        <authorList>
            <person name="Chou S."/>
            <person name="Poskanzer K.E."/>
            <person name="Rollins M."/>
            <person name="Thuy-Boun P.S."/>
        </authorList>
    </citation>
    <scope>NUCLEOTIDE SEQUENCE [LARGE SCALE GENOMIC DNA]</scope>
    <source>
        <strain evidence="3">F_SG_1</strain>
        <tissue evidence="3">Salivary glands</tissue>
    </source>
</reference>
<keyword evidence="4" id="KW-1185">Reference proteome</keyword>
<evidence type="ECO:0000313" key="4">
    <source>
        <dbReference type="Proteomes" id="UP001321473"/>
    </source>
</evidence>
<keyword evidence="2" id="KW-0812">Transmembrane</keyword>
<evidence type="ECO:0000256" key="2">
    <source>
        <dbReference type="SAM" id="Phobius"/>
    </source>
</evidence>
<dbReference type="InterPro" id="IPR031720">
    <property type="entry name" value="DUF4728"/>
</dbReference>
<dbReference type="PANTHER" id="PTHR36694">
    <property type="entry name" value="PASIFLORA 1, ISOFORM A-RELATED"/>
    <property type="match status" value="1"/>
</dbReference>
<feature type="transmembrane region" description="Helical" evidence="2">
    <location>
        <begin position="81"/>
        <end position="104"/>
    </location>
</feature>
<evidence type="ECO:0000256" key="1">
    <source>
        <dbReference type="SAM" id="MobiDB-lite"/>
    </source>
</evidence>